<evidence type="ECO:0000313" key="3">
    <source>
        <dbReference type="Proteomes" id="UP001651690"/>
    </source>
</evidence>
<accession>A0ABT1M7J0</accession>
<keyword evidence="3" id="KW-1185">Reference proteome</keyword>
<dbReference type="Proteomes" id="UP001651690">
    <property type="component" value="Unassembled WGS sequence"/>
</dbReference>
<evidence type="ECO:0000313" key="2">
    <source>
        <dbReference type="EMBL" id="MCP9274500.1"/>
    </source>
</evidence>
<comment type="caution">
    <text evidence="2">The sequence shown here is derived from an EMBL/GenBank/DDBJ whole genome shotgun (WGS) entry which is preliminary data.</text>
</comment>
<feature type="signal peptide" evidence="1">
    <location>
        <begin position="1"/>
        <end position="24"/>
    </location>
</feature>
<dbReference type="EMBL" id="JANDBD010000008">
    <property type="protein sequence ID" value="MCP9274500.1"/>
    <property type="molecule type" value="Genomic_DNA"/>
</dbReference>
<evidence type="ECO:0008006" key="4">
    <source>
        <dbReference type="Google" id="ProtNLM"/>
    </source>
</evidence>
<sequence>MGRFSGILTLPLAVALTLAAPAAAEPNVYGLLTPDENHEIQANGWRVCVALDEAAEQHPPVGTDDALAVINGLRDQGWDLESAGDITWESVEGGCPEYLDQVKRAMRTFGPMS</sequence>
<proteinExistence type="predicted"/>
<feature type="chain" id="PRO_5046270358" description="DUF732 domain-containing protein" evidence="1">
    <location>
        <begin position="25"/>
        <end position="113"/>
    </location>
</feature>
<dbReference type="RefSeq" id="WP_255062069.1">
    <property type="nucleotide sequence ID" value="NZ_JANDBD010000008.1"/>
</dbReference>
<evidence type="ECO:0000256" key="1">
    <source>
        <dbReference type="SAM" id="SignalP"/>
    </source>
</evidence>
<organism evidence="2 3">
    <name type="scientific">Mycolicibacterium arenosum</name>
    <dbReference type="NCBI Taxonomy" id="2952157"/>
    <lineage>
        <taxon>Bacteria</taxon>
        <taxon>Bacillati</taxon>
        <taxon>Actinomycetota</taxon>
        <taxon>Actinomycetes</taxon>
        <taxon>Mycobacteriales</taxon>
        <taxon>Mycobacteriaceae</taxon>
        <taxon>Mycolicibacterium</taxon>
    </lineage>
</organism>
<reference evidence="2 3" key="1">
    <citation type="submission" date="2022-06" db="EMBL/GenBank/DDBJ databases">
        <title>Mycolicibacterium sp. CAU 1645 isolated from seawater.</title>
        <authorList>
            <person name="Kim W."/>
        </authorList>
    </citation>
    <scope>NUCLEOTIDE SEQUENCE [LARGE SCALE GENOMIC DNA]</scope>
    <source>
        <strain evidence="2 3">CAU 1645</strain>
    </source>
</reference>
<keyword evidence="1" id="KW-0732">Signal</keyword>
<gene>
    <name evidence="2" type="ORF">NM203_20105</name>
</gene>
<protein>
    <recommendedName>
        <fullName evidence="4">DUF732 domain-containing protein</fullName>
    </recommendedName>
</protein>
<name>A0ABT1M7J0_9MYCO</name>